<feature type="transmembrane region" description="Helical" evidence="1">
    <location>
        <begin position="183"/>
        <end position="205"/>
    </location>
</feature>
<name>A0ABT7DMN1_9ACTN</name>
<evidence type="ECO:0000313" key="3">
    <source>
        <dbReference type="Proteomes" id="UP001232750"/>
    </source>
</evidence>
<feature type="transmembrane region" description="Helical" evidence="1">
    <location>
        <begin position="96"/>
        <end position="119"/>
    </location>
</feature>
<feature type="transmembrane region" description="Helical" evidence="1">
    <location>
        <begin position="17"/>
        <end position="38"/>
    </location>
</feature>
<dbReference type="EMBL" id="JASJEU010000006">
    <property type="protein sequence ID" value="MDJ1649831.1"/>
    <property type="molecule type" value="Genomic_DNA"/>
</dbReference>
<dbReference type="PANTHER" id="PTHR37305:SF1">
    <property type="entry name" value="MEMBRANE PROTEIN"/>
    <property type="match status" value="1"/>
</dbReference>
<reference evidence="2 3" key="1">
    <citation type="submission" date="2023-05" db="EMBL/GenBank/DDBJ databases">
        <title>Gordonibacter KGMB12511T sp. nov., isolated from faeces of healthy Korean.</title>
        <authorList>
            <person name="Kim H.S."/>
            <person name="Kim J.-S."/>
            <person name="Suh M.K."/>
            <person name="Eom M.K."/>
            <person name="Do H.E."/>
            <person name="Lee J.-S."/>
        </authorList>
    </citation>
    <scope>NUCLEOTIDE SEQUENCE [LARGE SCALE GENOMIC DNA]</scope>
    <source>
        <strain evidence="2 3">KGMB12511</strain>
    </source>
</reference>
<dbReference type="Proteomes" id="UP001232750">
    <property type="component" value="Unassembled WGS sequence"/>
</dbReference>
<evidence type="ECO:0008006" key="4">
    <source>
        <dbReference type="Google" id="ProtNLM"/>
    </source>
</evidence>
<evidence type="ECO:0000256" key="1">
    <source>
        <dbReference type="SAM" id="Phobius"/>
    </source>
</evidence>
<organism evidence="2 3">
    <name type="scientific">Gordonibacter faecis</name>
    <dbReference type="NCBI Taxonomy" id="3047475"/>
    <lineage>
        <taxon>Bacteria</taxon>
        <taxon>Bacillati</taxon>
        <taxon>Actinomycetota</taxon>
        <taxon>Coriobacteriia</taxon>
        <taxon>Eggerthellales</taxon>
        <taxon>Eggerthellaceae</taxon>
        <taxon>Gordonibacter</taxon>
    </lineage>
</organism>
<keyword evidence="3" id="KW-1185">Reference proteome</keyword>
<keyword evidence="1" id="KW-0812">Transmembrane</keyword>
<keyword evidence="1" id="KW-1133">Transmembrane helix</keyword>
<keyword evidence="1" id="KW-0472">Membrane</keyword>
<feature type="transmembrane region" description="Helical" evidence="1">
    <location>
        <begin position="140"/>
        <end position="163"/>
    </location>
</feature>
<feature type="transmembrane region" description="Helical" evidence="1">
    <location>
        <begin position="284"/>
        <end position="303"/>
    </location>
</feature>
<proteinExistence type="predicted"/>
<comment type="caution">
    <text evidence="2">The sequence shown here is derived from an EMBL/GenBank/DDBJ whole genome shotgun (WGS) entry which is preliminary data.</text>
</comment>
<accession>A0ABT7DMN1</accession>
<gene>
    <name evidence="2" type="ORF">QNJ86_03365</name>
</gene>
<evidence type="ECO:0000313" key="2">
    <source>
        <dbReference type="EMBL" id="MDJ1649831.1"/>
    </source>
</evidence>
<feature type="transmembrane region" description="Helical" evidence="1">
    <location>
        <begin position="217"/>
        <end position="241"/>
    </location>
</feature>
<dbReference type="RefSeq" id="WP_283831174.1">
    <property type="nucleotide sequence ID" value="NZ_JASJEU010000006.1"/>
</dbReference>
<dbReference type="PANTHER" id="PTHR37305">
    <property type="entry name" value="INTEGRAL MEMBRANE PROTEIN-RELATED"/>
    <property type="match status" value="1"/>
</dbReference>
<protein>
    <recommendedName>
        <fullName evidence="4">ABC transporter permease</fullName>
    </recommendedName>
</protein>
<sequence length="308" mass="32501">MFNLLKSDIYRLVHGKFLWVGLAILVVYVALAVGLVWFGTTPTFAQMVNEQTETGQAAEVGPNATFRITDGSGANLSSEEVTSLNEKVIPSRTYSYAQILISVGALTLLICLIIGELLLTDFEAGFAKNIFAGRGRRWVYYAEKLVLCAVVSAVFLLIGMALTDVGFALAGFEHRQTETLGEFWGWVVLAWLAVMMYATATAIAVGLTRSKAVSISFVILVSTGILASVVMTPVAALAPALPILTDLMQWLPTSSVKLLGSGGIGLLSSVEGTAVEGLTVPAQIALVAGVVIAACTALAVAVCPRKDV</sequence>